<dbReference type="RefSeq" id="WP_425310780.1">
    <property type="nucleotide sequence ID" value="NZ_CP154795.1"/>
</dbReference>
<sequence length="296" mass="31794">MSKWMPPGPALLFCPGNRPDRFEKAAERSDAVILDLEDAVPARDRDAARAAIAASRLDPERTIVRVNPVGSPDHEADLACVRETDYTCVMLAKTESAEHVTSVAAWTEACVLALVETPLGVVRAEEIASALGCGGMMWGAEDLVAAMGGRSSRFALPHTVPDASREPETLHAAVGTRAGAYRDVPRYARARVAMAAAAFGRWAVDGVHMDFSDTEGQRIEALDGFALGFAATACIHPDQVPIVREAYTPNQADIDWAQRVLAAEEMGGAVEVDGRMVDGPMYRQAEAIIRRLPNVD</sequence>
<dbReference type="InterPro" id="IPR011206">
    <property type="entry name" value="Citrate_lyase_beta/mcl1/mcl2"/>
</dbReference>
<protein>
    <submittedName>
        <fullName evidence="5">CoA ester lyase</fullName>
    </submittedName>
</protein>
<accession>A0ABZ3FVC3</accession>
<keyword evidence="3" id="KW-0460">Magnesium</keyword>
<evidence type="ECO:0000256" key="3">
    <source>
        <dbReference type="ARBA" id="ARBA00022842"/>
    </source>
</evidence>
<dbReference type="PANTHER" id="PTHR32308">
    <property type="entry name" value="LYASE BETA SUBUNIT, PUTATIVE (AFU_ORTHOLOGUE AFUA_4G13030)-RELATED"/>
    <property type="match status" value="1"/>
</dbReference>
<keyword evidence="6" id="KW-1185">Reference proteome</keyword>
<dbReference type="Pfam" id="PF03328">
    <property type="entry name" value="HpcH_HpaI"/>
    <property type="match status" value="1"/>
</dbReference>
<evidence type="ECO:0000259" key="4">
    <source>
        <dbReference type="Pfam" id="PF03328"/>
    </source>
</evidence>
<evidence type="ECO:0000313" key="6">
    <source>
        <dbReference type="Proteomes" id="UP001442841"/>
    </source>
</evidence>
<evidence type="ECO:0000313" key="5">
    <source>
        <dbReference type="EMBL" id="XAN09327.1"/>
    </source>
</evidence>
<dbReference type="SUPFAM" id="SSF51621">
    <property type="entry name" value="Phosphoenolpyruvate/pyruvate domain"/>
    <property type="match status" value="1"/>
</dbReference>
<dbReference type="GO" id="GO:0016829">
    <property type="term" value="F:lyase activity"/>
    <property type="evidence" value="ECO:0007669"/>
    <property type="project" value="UniProtKB-KW"/>
</dbReference>
<dbReference type="Gene3D" id="3.20.20.60">
    <property type="entry name" value="Phosphoenolpyruvate-binding domains"/>
    <property type="match status" value="1"/>
</dbReference>
<dbReference type="Proteomes" id="UP001442841">
    <property type="component" value="Chromosome"/>
</dbReference>
<keyword evidence="5" id="KW-0456">Lyase</keyword>
<keyword evidence="2" id="KW-0479">Metal-binding</keyword>
<reference evidence="5 6" key="1">
    <citation type="submission" date="2024-04" db="EMBL/GenBank/DDBJ databases">
        <title>Isolation of an actinomycete strain from pig manure.</title>
        <authorList>
            <person name="Gong T."/>
            <person name="Yu Z."/>
            <person name="An M."/>
            <person name="Wei C."/>
            <person name="Yang W."/>
            <person name="Liu L."/>
        </authorList>
    </citation>
    <scope>NUCLEOTIDE SEQUENCE [LARGE SCALE GENOMIC DNA]</scope>
    <source>
        <strain evidence="5 6">ZF39</strain>
    </source>
</reference>
<feature type="domain" description="HpcH/HpaI aldolase/citrate lyase" evidence="4">
    <location>
        <begin position="11"/>
        <end position="237"/>
    </location>
</feature>
<dbReference type="EMBL" id="CP154795">
    <property type="protein sequence ID" value="XAN09327.1"/>
    <property type="molecule type" value="Genomic_DNA"/>
</dbReference>
<dbReference type="InterPro" id="IPR015813">
    <property type="entry name" value="Pyrv/PenolPyrv_kinase-like_dom"/>
</dbReference>
<evidence type="ECO:0000256" key="2">
    <source>
        <dbReference type="ARBA" id="ARBA00022723"/>
    </source>
</evidence>
<dbReference type="PIRSF" id="PIRSF015582">
    <property type="entry name" value="Cit_lyase_B"/>
    <property type="match status" value="1"/>
</dbReference>
<proteinExistence type="predicted"/>
<name>A0ABZ3FVC3_9ACTN</name>
<dbReference type="InterPro" id="IPR040442">
    <property type="entry name" value="Pyrv_kinase-like_dom_sf"/>
</dbReference>
<evidence type="ECO:0000256" key="1">
    <source>
        <dbReference type="ARBA" id="ARBA00001946"/>
    </source>
</evidence>
<gene>
    <name evidence="5" type="ORF">AADG42_19050</name>
</gene>
<comment type="cofactor">
    <cofactor evidence="1">
        <name>Mg(2+)</name>
        <dbReference type="ChEBI" id="CHEBI:18420"/>
    </cofactor>
</comment>
<organism evidence="5 6">
    <name type="scientific">Ammonicoccus fulvus</name>
    <dbReference type="NCBI Taxonomy" id="3138240"/>
    <lineage>
        <taxon>Bacteria</taxon>
        <taxon>Bacillati</taxon>
        <taxon>Actinomycetota</taxon>
        <taxon>Actinomycetes</taxon>
        <taxon>Propionibacteriales</taxon>
        <taxon>Propionibacteriaceae</taxon>
        <taxon>Ammonicoccus</taxon>
    </lineage>
</organism>
<dbReference type="InterPro" id="IPR005000">
    <property type="entry name" value="Aldolase/citrate-lyase_domain"/>
</dbReference>
<dbReference type="PANTHER" id="PTHR32308:SF10">
    <property type="entry name" value="CITRATE LYASE SUBUNIT BETA"/>
    <property type="match status" value="1"/>
</dbReference>